<dbReference type="FunFam" id="3.40.50.970:FF:000005">
    <property type="entry name" value="1-deoxy-D-xylulose-5-phosphate synthase"/>
    <property type="match status" value="1"/>
</dbReference>
<dbReference type="HAMAP" id="MF_00315">
    <property type="entry name" value="DXP_synth"/>
    <property type="match status" value="1"/>
</dbReference>
<dbReference type="GO" id="GO:0019288">
    <property type="term" value="P:isopentenyl diphosphate biosynthetic process, methylerythritol 4-phosphate pathway"/>
    <property type="evidence" value="ECO:0007669"/>
    <property type="project" value="TreeGrafter"/>
</dbReference>
<name>A0A9D1PVY7_9BACT</name>
<feature type="domain" description="Transketolase-like pyrimidine-binding" evidence="11">
    <location>
        <begin position="326"/>
        <end position="490"/>
    </location>
</feature>
<dbReference type="PROSITE" id="PS00801">
    <property type="entry name" value="TRANSKETOLASE_1"/>
    <property type="match status" value="1"/>
</dbReference>
<evidence type="ECO:0000256" key="7">
    <source>
        <dbReference type="ARBA" id="ARBA00022977"/>
    </source>
</evidence>
<dbReference type="CDD" id="cd02007">
    <property type="entry name" value="TPP_DXS"/>
    <property type="match status" value="1"/>
</dbReference>
<evidence type="ECO:0000256" key="8">
    <source>
        <dbReference type="ARBA" id="ARBA00023052"/>
    </source>
</evidence>
<sequence>MSEHMMDTLTAYLQTLDLPGGIRDLTNAELERLATEVRSRILEVCATNGGHLAPSLGTVELTLALLASLDLEHDQVVWDVGHQSYAFKILTGRCAEFSTLRCKNGLAGFPRRSESPYDVFGVGHSSTSISAALGLACARDLSNLRHHVVAVIGDGALTGGEAFEGLNLAGHQGRRLIVILNDNEMSIAPNVGAMSRFLSRTLSRRWFRQTRKDVLAFLRTIPHVGGKLAVYAERGEWSFKSFFTPGMLFEAFRFAYIGPVDGHDIPALRQHLERALAVEDGPVLLHVRTQKGHGFRAAEQDPTHYHGVGHFVPETGKLLPSKSTVPSFTRVFGQELVRLGRKDPRVIAITAAMPDGTGTTDFQVSLPERFFDVGICEQHAVTFAAGLSCAGYRPYVCIYSTFLQRGYDQIVHDVCLQDLPVIFCIDRAGLVGQDGGTHQGAFDIAYLRSIPNMHMLAPRDENLLARCVVTAADLGHSVSIRYPRGSAFGVAIDPERKPLPCAQGEVLHEGKDLAVLAVGSCVHPALAAAQDVEERYGCSVLVYDPIWLKPLPEEEIADILGRFACVLTVEEGARAGGFGSAVLELAADRDLLGRARVVRLGIPDMFIDHATQAEQRHDLGLDREGIARKLGELAEQAGFVGKKAE</sequence>
<comment type="similarity">
    <text evidence="2 10">Belongs to the transketolase family. DXPS subfamily.</text>
</comment>
<dbReference type="SMART" id="SM00861">
    <property type="entry name" value="Transket_pyr"/>
    <property type="match status" value="1"/>
</dbReference>
<dbReference type="GO" id="GO:0005829">
    <property type="term" value="C:cytosol"/>
    <property type="evidence" value="ECO:0007669"/>
    <property type="project" value="TreeGrafter"/>
</dbReference>
<dbReference type="SUPFAM" id="SSF52922">
    <property type="entry name" value="TK C-terminal domain-like"/>
    <property type="match status" value="1"/>
</dbReference>
<feature type="binding site" evidence="10">
    <location>
        <position position="377"/>
    </location>
    <ligand>
        <name>thiamine diphosphate</name>
        <dbReference type="ChEBI" id="CHEBI:58937"/>
    </ligand>
</feature>
<dbReference type="EC" id="2.2.1.7" evidence="10"/>
<dbReference type="PANTHER" id="PTHR43322:SF5">
    <property type="entry name" value="1-DEOXY-D-XYLULOSE-5-PHOSPHATE SYNTHASE, CHLOROPLASTIC"/>
    <property type="match status" value="1"/>
</dbReference>
<dbReference type="GO" id="GO:0000287">
    <property type="term" value="F:magnesium ion binding"/>
    <property type="evidence" value="ECO:0007669"/>
    <property type="project" value="UniProtKB-UniRule"/>
</dbReference>
<feature type="binding site" evidence="10">
    <location>
        <position position="183"/>
    </location>
    <ligand>
        <name>Mg(2+)</name>
        <dbReference type="ChEBI" id="CHEBI:18420"/>
    </ligand>
</feature>
<dbReference type="Proteomes" id="UP000886752">
    <property type="component" value="Unassembled WGS sequence"/>
</dbReference>
<dbReference type="InterPro" id="IPR005477">
    <property type="entry name" value="Dxylulose-5-P_synthase"/>
</dbReference>
<comment type="function">
    <text evidence="10">Catalyzes the acyloin condensation reaction between C atoms 2 and 3 of pyruvate and glyceraldehyde 3-phosphate to yield 1-deoxy-D-xylulose-5-phosphate (DXP).</text>
</comment>
<gene>
    <name evidence="10 12" type="primary">dxs</name>
    <name evidence="12" type="ORF">H9894_05170</name>
</gene>
<dbReference type="AlphaFoldDB" id="A0A9D1PVY7"/>
<evidence type="ECO:0000256" key="10">
    <source>
        <dbReference type="HAMAP-Rule" id="MF_00315"/>
    </source>
</evidence>
<accession>A0A9D1PVY7</accession>
<dbReference type="CDD" id="cd07033">
    <property type="entry name" value="TPP_PYR_DXS_TK_like"/>
    <property type="match status" value="1"/>
</dbReference>
<dbReference type="PANTHER" id="PTHR43322">
    <property type="entry name" value="1-D-DEOXYXYLULOSE 5-PHOSPHATE SYNTHASE-RELATED"/>
    <property type="match status" value="1"/>
</dbReference>
<keyword evidence="9 10" id="KW-0414">Isoprene biosynthesis</keyword>
<feature type="binding site" evidence="10">
    <location>
        <begin position="155"/>
        <end position="156"/>
    </location>
    <ligand>
        <name>thiamine diphosphate</name>
        <dbReference type="ChEBI" id="CHEBI:58937"/>
    </ligand>
</feature>
<feature type="binding site" evidence="10">
    <location>
        <position position="82"/>
    </location>
    <ligand>
        <name>thiamine diphosphate</name>
        <dbReference type="ChEBI" id="CHEBI:58937"/>
    </ligand>
</feature>
<dbReference type="EMBL" id="DXHV01000054">
    <property type="protein sequence ID" value="HIW00564.1"/>
    <property type="molecule type" value="Genomic_DNA"/>
</dbReference>
<reference evidence="12" key="1">
    <citation type="journal article" date="2021" name="PeerJ">
        <title>Extensive microbial diversity within the chicken gut microbiome revealed by metagenomics and culture.</title>
        <authorList>
            <person name="Gilroy R."/>
            <person name="Ravi A."/>
            <person name="Getino M."/>
            <person name="Pursley I."/>
            <person name="Horton D.L."/>
            <person name="Alikhan N.F."/>
            <person name="Baker D."/>
            <person name="Gharbi K."/>
            <person name="Hall N."/>
            <person name="Watson M."/>
            <person name="Adriaenssens E.M."/>
            <person name="Foster-Nyarko E."/>
            <person name="Jarju S."/>
            <person name="Secka A."/>
            <person name="Antonio M."/>
            <person name="Oren A."/>
            <person name="Chaudhuri R.R."/>
            <person name="La Ragione R."/>
            <person name="Hildebrand F."/>
            <person name="Pallen M.J."/>
        </authorList>
    </citation>
    <scope>NUCLEOTIDE SEQUENCE</scope>
    <source>
        <strain evidence="12">ChiHecec2B26-446</strain>
    </source>
</reference>
<dbReference type="GO" id="GO:0030976">
    <property type="term" value="F:thiamine pyrophosphate binding"/>
    <property type="evidence" value="ECO:0007669"/>
    <property type="project" value="UniProtKB-UniRule"/>
</dbReference>
<evidence type="ECO:0000313" key="13">
    <source>
        <dbReference type="Proteomes" id="UP000886752"/>
    </source>
</evidence>
<feature type="binding site" evidence="10">
    <location>
        <begin position="123"/>
        <end position="125"/>
    </location>
    <ligand>
        <name>thiamine diphosphate</name>
        <dbReference type="ChEBI" id="CHEBI:58937"/>
    </ligand>
</feature>
<dbReference type="InterPro" id="IPR033248">
    <property type="entry name" value="Transketolase_C"/>
</dbReference>
<dbReference type="Pfam" id="PF02779">
    <property type="entry name" value="Transket_pyr"/>
    <property type="match status" value="1"/>
</dbReference>
<dbReference type="InterPro" id="IPR005475">
    <property type="entry name" value="Transketolase-like_Pyr-bd"/>
</dbReference>
<evidence type="ECO:0000256" key="5">
    <source>
        <dbReference type="ARBA" id="ARBA00022723"/>
    </source>
</evidence>
<comment type="catalytic activity">
    <reaction evidence="10">
        <text>D-glyceraldehyde 3-phosphate + pyruvate + H(+) = 1-deoxy-D-xylulose 5-phosphate + CO2</text>
        <dbReference type="Rhea" id="RHEA:12605"/>
        <dbReference type="ChEBI" id="CHEBI:15361"/>
        <dbReference type="ChEBI" id="CHEBI:15378"/>
        <dbReference type="ChEBI" id="CHEBI:16526"/>
        <dbReference type="ChEBI" id="CHEBI:57792"/>
        <dbReference type="ChEBI" id="CHEBI:59776"/>
        <dbReference type="EC" id="2.2.1.7"/>
    </reaction>
</comment>
<evidence type="ECO:0000256" key="2">
    <source>
        <dbReference type="ARBA" id="ARBA00011081"/>
    </source>
</evidence>
<organism evidence="12 13">
    <name type="scientific">Candidatus Desulfovibrio intestinipullorum</name>
    <dbReference type="NCBI Taxonomy" id="2838536"/>
    <lineage>
        <taxon>Bacteria</taxon>
        <taxon>Pseudomonadati</taxon>
        <taxon>Thermodesulfobacteriota</taxon>
        <taxon>Desulfovibrionia</taxon>
        <taxon>Desulfovibrionales</taxon>
        <taxon>Desulfovibrionaceae</taxon>
        <taxon>Desulfovibrio</taxon>
    </lineage>
</organism>
<comment type="pathway">
    <text evidence="1 10">Metabolic intermediate biosynthesis; 1-deoxy-D-xylulose 5-phosphate biosynthesis; 1-deoxy-D-xylulose 5-phosphate from D-glyceraldehyde 3-phosphate and pyruvate: step 1/1.</text>
</comment>
<evidence type="ECO:0000256" key="9">
    <source>
        <dbReference type="ARBA" id="ARBA00023229"/>
    </source>
</evidence>
<keyword evidence="8 10" id="KW-0786">Thiamine pyrophosphate</keyword>
<dbReference type="InterPro" id="IPR049557">
    <property type="entry name" value="Transketolase_CS"/>
</dbReference>
<feature type="binding site" evidence="10">
    <location>
        <position position="295"/>
    </location>
    <ligand>
        <name>thiamine diphosphate</name>
        <dbReference type="ChEBI" id="CHEBI:58937"/>
    </ligand>
</feature>
<evidence type="ECO:0000259" key="11">
    <source>
        <dbReference type="SMART" id="SM00861"/>
    </source>
</evidence>
<dbReference type="Pfam" id="PF02780">
    <property type="entry name" value="Transketolase_C"/>
    <property type="match status" value="1"/>
</dbReference>
<evidence type="ECO:0000256" key="3">
    <source>
        <dbReference type="ARBA" id="ARBA00011738"/>
    </source>
</evidence>
<dbReference type="InterPro" id="IPR009014">
    <property type="entry name" value="Transketo_C/PFOR_II"/>
</dbReference>
<feature type="binding site" evidence="10">
    <location>
        <position position="183"/>
    </location>
    <ligand>
        <name>thiamine diphosphate</name>
        <dbReference type="ChEBI" id="CHEBI:58937"/>
    </ligand>
</feature>
<keyword evidence="6 10" id="KW-0460">Magnesium</keyword>
<comment type="subunit">
    <text evidence="3 10">Homodimer.</text>
</comment>
<evidence type="ECO:0000313" key="12">
    <source>
        <dbReference type="EMBL" id="HIW00564.1"/>
    </source>
</evidence>
<comment type="cofactor">
    <cofactor evidence="10">
        <name>Mg(2+)</name>
        <dbReference type="ChEBI" id="CHEBI:18420"/>
    </cofactor>
    <text evidence="10">Binds 1 Mg(2+) ion per subunit.</text>
</comment>
<comment type="cofactor">
    <cofactor evidence="10">
        <name>thiamine diphosphate</name>
        <dbReference type="ChEBI" id="CHEBI:58937"/>
    </cofactor>
    <text evidence="10">Binds 1 thiamine pyrophosphate per subunit.</text>
</comment>
<dbReference type="NCBIfam" id="TIGR00204">
    <property type="entry name" value="dxs"/>
    <property type="match status" value="1"/>
</dbReference>
<dbReference type="NCBIfam" id="NF003933">
    <property type="entry name" value="PRK05444.2-2"/>
    <property type="match status" value="1"/>
</dbReference>
<evidence type="ECO:0000256" key="6">
    <source>
        <dbReference type="ARBA" id="ARBA00022842"/>
    </source>
</evidence>
<dbReference type="Gene3D" id="3.40.50.920">
    <property type="match status" value="1"/>
</dbReference>
<protein>
    <recommendedName>
        <fullName evidence="10">1-deoxy-D-xylulose-5-phosphate synthase</fullName>
        <ecNumber evidence="10">2.2.1.7</ecNumber>
    </recommendedName>
    <alternativeName>
        <fullName evidence="10">1-deoxyxylulose-5-phosphate synthase</fullName>
        <shortName evidence="10">DXP synthase</shortName>
        <shortName evidence="10">DXPS</shortName>
    </alternativeName>
</protein>
<comment type="caution">
    <text evidence="12">The sequence shown here is derived from an EMBL/GenBank/DDBJ whole genome shotgun (WGS) entry which is preliminary data.</text>
</comment>
<keyword evidence="7 10" id="KW-0784">Thiamine biosynthesis</keyword>
<evidence type="ECO:0000256" key="4">
    <source>
        <dbReference type="ARBA" id="ARBA00022679"/>
    </source>
</evidence>
<dbReference type="SUPFAM" id="SSF52518">
    <property type="entry name" value="Thiamin diphosphate-binding fold (THDP-binding)"/>
    <property type="match status" value="2"/>
</dbReference>
<feature type="binding site" evidence="10">
    <location>
        <position position="154"/>
    </location>
    <ligand>
        <name>Mg(2+)</name>
        <dbReference type="ChEBI" id="CHEBI:18420"/>
    </ligand>
</feature>
<keyword evidence="5 10" id="KW-0479">Metal-binding</keyword>
<dbReference type="GO" id="GO:0009228">
    <property type="term" value="P:thiamine biosynthetic process"/>
    <property type="evidence" value="ECO:0007669"/>
    <property type="project" value="UniProtKB-UniRule"/>
</dbReference>
<evidence type="ECO:0000256" key="1">
    <source>
        <dbReference type="ARBA" id="ARBA00004980"/>
    </source>
</evidence>
<reference evidence="12" key="2">
    <citation type="submission" date="2021-04" db="EMBL/GenBank/DDBJ databases">
        <authorList>
            <person name="Gilroy R."/>
        </authorList>
    </citation>
    <scope>NUCLEOTIDE SEQUENCE</scope>
    <source>
        <strain evidence="12">ChiHecec2B26-446</strain>
    </source>
</reference>
<dbReference type="InterPro" id="IPR029061">
    <property type="entry name" value="THDP-binding"/>
</dbReference>
<keyword evidence="4 10" id="KW-0808">Transferase</keyword>
<dbReference type="Pfam" id="PF13292">
    <property type="entry name" value="DXP_synthase_N"/>
    <property type="match status" value="1"/>
</dbReference>
<dbReference type="GO" id="GO:0016114">
    <property type="term" value="P:terpenoid biosynthetic process"/>
    <property type="evidence" value="ECO:0007669"/>
    <property type="project" value="UniProtKB-UniRule"/>
</dbReference>
<dbReference type="GO" id="GO:0008661">
    <property type="term" value="F:1-deoxy-D-xylulose-5-phosphate synthase activity"/>
    <property type="evidence" value="ECO:0007669"/>
    <property type="project" value="UniProtKB-UniRule"/>
</dbReference>
<proteinExistence type="inferred from homology"/>
<dbReference type="Gene3D" id="3.40.50.970">
    <property type="match status" value="2"/>
</dbReference>